<accession>A0A8H7RGK7</accession>
<name>A0A8H7RGK7_9FUNG</name>
<gene>
    <name evidence="3" type="ORF">INT46_006846</name>
</gene>
<feature type="transmembrane region" description="Helical" evidence="2">
    <location>
        <begin position="194"/>
        <end position="218"/>
    </location>
</feature>
<feature type="region of interest" description="Disordered" evidence="1">
    <location>
        <begin position="1"/>
        <end position="24"/>
    </location>
</feature>
<proteinExistence type="predicted"/>
<evidence type="ECO:0000256" key="2">
    <source>
        <dbReference type="SAM" id="Phobius"/>
    </source>
</evidence>
<evidence type="ECO:0000313" key="3">
    <source>
        <dbReference type="EMBL" id="KAG2210776.1"/>
    </source>
</evidence>
<keyword evidence="2" id="KW-1133">Transmembrane helix</keyword>
<comment type="caution">
    <text evidence="3">The sequence shown here is derived from an EMBL/GenBank/DDBJ whole genome shotgun (WGS) entry which is preliminary data.</text>
</comment>
<protein>
    <submittedName>
        <fullName evidence="3">Uncharacterized protein</fullName>
    </submittedName>
</protein>
<keyword evidence="2" id="KW-0472">Membrane</keyword>
<keyword evidence="4" id="KW-1185">Reference proteome</keyword>
<dbReference type="AlphaFoldDB" id="A0A8H7RGK7"/>
<dbReference type="OrthoDB" id="2286520at2759"/>
<keyword evidence="2" id="KW-0812">Transmembrane</keyword>
<reference evidence="3" key="1">
    <citation type="submission" date="2020-12" db="EMBL/GenBank/DDBJ databases">
        <title>Metabolic potential, ecology and presence of endohyphal bacteria is reflected in genomic diversity of Mucoromycotina.</title>
        <authorList>
            <person name="Muszewska A."/>
            <person name="Okrasinska A."/>
            <person name="Steczkiewicz K."/>
            <person name="Drgas O."/>
            <person name="Orlowska M."/>
            <person name="Perlinska-Lenart U."/>
            <person name="Aleksandrzak-Piekarczyk T."/>
            <person name="Szatraj K."/>
            <person name="Zielenkiewicz U."/>
            <person name="Pilsyk S."/>
            <person name="Malc E."/>
            <person name="Mieczkowski P."/>
            <person name="Kruszewska J.S."/>
            <person name="Biernat P."/>
            <person name="Pawlowska J."/>
        </authorList>
    </citation>
    <scope>NUCLEOTIDE SEQUENCE</scope>
    <source>
        <strain evidence="3">CBS 226.32</strain>
    </source>
</reference>
<evidence type="ECO:0000313" key="4">
    <source>
        <dbReference type="Proteomes" id="UP000650833"/>
    </source>
</evidence>
<feature type="compositionally biased region" description="Low complexity" evidence="1">
    <location>
        <begin position="1"/>
        <end position="14"/>
    </location>
</feature>
<sequence length="224" mass="25165">MNFIPSPSSSSSVYHPPPYPTNDTEITTITATSTAIILQQDNPPIKKPRNNHHHHHSNYQHKHRICYLCKNRNTSSNVREIGPYLIHRIQPDLILICPCLNRAHPTCLKELQTDYICNICNSVYQLKYIRFAQLLCFTCHLLSLVSTIGLVFGLSHLGRALDELGLGSEIGPKLDGDETWQDHEMLEIVEWLNVVHFATGVAGEALLGLVYMVGVGSIKETNLD</sequence>
<feature type="transmembrane region" description="Helical" evidence="2">
    <location>
        <begin position="134"/>
        <end position="154"/>
    </location>
</feature>
<dbReference type="EMBL" id="JAEPRC010000075">
    <property type="protein sequence ID" value="KAG2210776.1"/>
    <property type="molecule type" value="Genomic_DNA"/>
</dbReference>
<evidence type="ECO:0000256" key="1">
    <source>
        <dbReference type="SAM" id="MobiDB-lite"/>
    </source>
</evidence>
<organism evidence="3 4">
    <name type="scientific">Mucor plumbeus</name>
    <dbReference type="NCBI Taxonomy" id="97098"/>
    <lineage>
        <taxon>Eukaryota</taxon>
        <taxon>Fungi</taxon>
        <taxon>Fungi incertae sedis</taxon>
        <taxon>Mucoromycota</taxon>
        <taxon>Mucoromycotina</taxon>
        <taxon>Mucoromycetes</taxon>
        <taxon>Mucorales</taxon>
        <taxon>Mucorineae</taxon>
        <taxon>Mucoraceae</taxon>
        <taxon>Mucor</taxon>
    </lineage>
</organism>
<dbReference type="Proteomes" id="UP000650833">
    <property type="component" value="Unassembled WGS sequence"/>
</dbReference>